<feature type="compositionally biased region" description="Low complexity" evidence="1">
    <location>
        <begin position="171"/>
        <end position="185"/>
    </location>
</feature>
<evidence type="ECO:0000313" key="3">
    <source>
        <dbReference type="Proteomes" id="UP000002038"/>
    </source>
</evidence>
<dbReference type="RefSeq" id="XP_002624367.2">
    <property type="nucleotide sequence ID" value="XM_002624321.2"/>
</dbReference>
<dbReference type="KEGG" id="bgh:BDBG_05136"/>
<feature type="compositionally biased region" description="Low complexity" evidence="1">
    <location>
        <begin position="411"/>
        <end position="427"/>
    </location>
</feature>
<feature type="compositionally biased region" description="Polar residues" evidence="1">
    <location>
        <begin position="216"/>
        <end position="228"/>
    </location>
</feature>
<feature type="compositionally biased region" description="Polar residues" evidence="1">
    <location>
        <begin position="1"/>
        <end position="14"/>
    </location>
</feature>
<feature type="region of interest" description="Disordered" evidence="1">
    <location>
        <begin position="411"/>
        <end position="433"/>
    </location>
</feature>
<sequence length="554" mass="59726">MMAPTNTPTRQSNALGRAPQSAGIRSVSRTPRFIFGSTAPSSSASQFAAIPRFRFAEKFGQVSVSDIEADLSDIAPSSSALTDSDGRIGSLPLLYSREDEIQDSNSDEEEILFHDDPTSSPLEGHSGARDDAGGFDSDAEIDSIFPPTPERRNAKRRRVSSPALNNPNADPISSCPSHPSSSPSSLHPPSPVSSLASLTTPSRALAPEPFTPLLPSITTFNRPPSSSTKHPRFLFRHQQSSPSMSTHFAPSQLKPTTAPISSQRRPPHFILPPTSSRPPEHLHLALTTDERSLIPGRSRRSNSTTPICVPGGMTASVRGWLLEAEAAKHASQFQNTQASAFQAPRVTQEMPPPPRVANYYLVAEVVDVQHQASTSKSDHNTYTPGHPTPVTLITTTPINNSSTAIASSIINTDTNSTTPSTVQQQTSIRPPFIHPPSRKILLFGAPISNPPRSHSRGSFDTPGQHPGRHPRLSASFFAASPIVAKGDKIGLRRGLVWEMEIEEFPGRVGNGQMRQDREGAVDAEDVAGSASAPGTRRRDVKVEKWLVGVEWDVL</sequence>
<dbReference type="EMBL" id="GG657457">
    <property type="protein sequence ID" value="OAT09337.1"/>
    <property type="molecule type" value="Genomic_DNA"/>
</dbReference>
<organism evidence="2 3">
    <name type="scientific">Blastomyces gilchristii (strain SLH14081)</name>
    <name type="common">Blastomyces dermatitidis</name>
    <dbReference type="NCBI Taxonomy" id="559298"/>
    <lineage>
        <taxon>Eukaryota</taxon>
        <taxon>Fungi</taxon>
        <taxon>Dikarya</taxon>
        <taxon>Ascomycota</taxon>
        <taxon>Pezizomycotina</taxon>
        <taxon>Eurotiomycetes</taxon>
        <taxon>Eurotiomycetidae</taxon>
        <taxon>Onygenales</taxon>
        <taxon>Ajellomycetaceae</taxon>
        <taxon>Blastomyces</taxon>
    </lineage>
</organism>
<accession>A0A179UQ60</accession>
<feature type="region of interest" description="Disordered" evidence="1">
    <location>
        <begin position="446"/>
        <end position="471"/>
    </location>
</feature>
<dbReference type="RefSeq" id="XP_031578771.1">
    <property type="nucleotide sequence ID" value="XM_031722007.1"/>
</dbReference>
<feature type="compositionally biased region" description="Polar residues" evidence="1">
    <location>
        <begin position="237"/>
        <end position="264"/>
    </location>
</feature>
<dbReference type="Proteomes" id="UP000002038">
    <property type="component" value="Unassembled WGS sequence"/>
</dbReference>
<dbReference type="EMBL" id="GG657457">
    <property type="protein sequence ID" value="OAT09338.1"/>
    <property type="molecule type" value="Genomic_DNA"/>
</dbReference>
<name>A0A179UQ60_BLAGS</name>
<proteinExistence type="predicted"/>
<feature type="region of interest" description="Disordered" evidence="1">
    <location>
        <begin position="508"/>
        <end position="537"/>
    </location>
</feature>
<feature type="compositionally biased region" description="Low complexity" evidence="1">
    <location>
        <begin position="192"/>
        <end position="202"/>
    </location>
</feature>
<evidence type="ECO:0000313" key="2">
    <source>
        <dbReference type="EMBL" id="OAT09338.1"/>
    </source>
</evidence>
<feature type="compositionally biased region" description="Acidic residues" evidence="1">
    <location>
        <begin position="100"/>
        <end position="110"/>
    </location>
</feature>
<dbReference type="OrthoDB" id="2130597at2759"/>
<keyword evidence="3" id="KW-1185">Reference proteome</keyword>
<dbReference type="VEuPathDB" id="FungiDB:BDBG_05136"/>
<protein>
    <submittedName>
        <fullName evidence="2">Uncharacterized protein</fullName>
    </submittedName>
</protein>
<feature type="region of interest" description="Disordered" evidence="1">
    <location>
        <begin position="74"/>
        <end position="265"/>
    </location>
</feature>
<dbReference type="AlphaFoldDB" id="A0A179UQ60"/>
<reference evidence="3" key="2">
    <citation type="journal article" date="2015" name="PLoS Genet.">
        <title>The dynamic genome and transcriptome of the human fungal pathogen Blastomyces and close relative Emmonsia.</title>
        <authorList>
            <person name="Munoz J.F."/>
            <person name="Gauthier G.M."/>
            <person name="Desjardins C.A."/>
            <person name="Gallo J.E."/>
            <person name="Holder J."/>
            <person name="Sullivan T.D."/>
            <person name="Marty A.J."/>
            <person name="Carmen J.C."/>
            <person name="Chen Z."/>
            <person name="Ding L."/>
            <person name="Gujja S."/>
            <person name="Magrini V."/>
            <person name="Misas E."/>
            <person name="Mitreva M."/>
            <person name="Priest M."/>
            <person name="Saif S."/>
            <person name="Whiston E.A."/>
            <person name="Young S."/>
            <person name="Zeng Q."/>
            <person name="Goldman W.E."/>
            <person name="Mardis E.R."/>
            <person name="Taylor J.W."/>
            <person name="McEwen J.G."/>
            <person name="Clay O.K."/>
            <person name="Klein B.S."/>
            <person name="Cuomo C.A."/>
        </authorList>
    </citation>
    <scope>NUCLEOTIDE SEQUENCE [LARGE SCALE GENOMIC DNA]</scope>
    <source>
        <strain evidence="3">SLH14081</strain>
    </source>
</reference>
<feature type="region of interest" description="Disordered" evidence="1">
    <location>
        <begin position="1"/>
        <end position="30"/>
    </location>
</feature>
<dbReference type="STRING" id="559298.A0A179UQ60"/>
<gene>
    <name evidence="2" type="ORF">BDBG_05136</name>
</gene>
<evidence type="ECO:0000256" key="1">
    <source>
        <dbReference type="SAM" id="MobiDB-lite"/>
    </source>
</evidence>
<dbReference type="GeneID" id="8504310"/>
<reference evidence="2" key="1">
    <citation type="submission" date="2009-02" db="EMBL/GenBank/DDBJ databases">
        <title>The Genome Sequence of Blastomyces dermatitidis strain SLH14081.</title>
        <authorList>
            <consortium name="The Broad Institute Genome Sequencing Platform"/>
            <consortium name="Broad Institute Microbial Sequencing Center."/>
            <person name="Champion M."/>
            <person name="Cuomo C."/>
            <person name="Ma L.-J."/>
            <person name="Henn M.R."/>
            <person name="Klein B."/>
            <person name="Goldman B."/>
            <person name="Young S."/>
            <person name="Kodira C.D."/>
            <person name="Zeng Q."/>
            <person name="Koehrsen M."/>
            <person name="Alvarado L."/>
            <person name="Berlin A.M."/>
            <person name="Heiman D.I."/>
            <person name="Hepburn T.A."/>
            <person name="Saif S."/>
            <person name="Shea T.D."/>
            <person name="Shenoy N."/>
            <person name="Sykes S."/>
            <person name="Galagan J."/>
            <person name="Nusbaum C."/>
            <person name="Birren B."/>
        </authorList>
    </citation>
    <scope>NUCLEOTIDE SEQUENCE</scope>
    <source>
        <strain evidence="2">SLH14081</strain>
    </source>
</reference>